<dbReference type="InterPro" id="IPR045851">
    <property type="entry name" value="AMP-bd_C_sf"/>
</dbReference>
<dbReference type="EMBL" id="JACOQL010000003">
    <property type="protein sequence ID" value="MBC9247187.1"/>
    <property type="molecule type" value="Genomic_DNA"/>
</dbReference>
<evidence type="ECO:0000313" key="2">
    <source>
        <dbReference type="EMBL" id="MBC9247187.1"/>
    </source>
</evidence>
<dbReference type="PANTHER" id="PTHR43767:SF1">
    <property type="entry name" value="NONRIBOSOMAL PEPTIDE SYNTHASE PES1 (EUROFUNG)-RELATED"/>
    <property type="match status" value="1"/>
</dbReference>
<feature type="domain" description="AMP-binding enzyme C-terminal" evidence="1">
    <location>
        <begin position="149"/>
        <end position="224"/>
    </location>
</feature>
<organism evidence="2 3">
    <name type="scientific">Paracoccus amoyensis</name>
    <dbReference type="NCBI Taxonomy" id="2760093"/>
    <lineage>
        <taxon>Bacteria</taxon>
        <taxon>Pseudomonadati</taxon>
        <taxon>Pseudomonadota</taxon>
        <taxon>Alphaproteobacteria</taxon>
        <taxon>Rhodobacterales</taxon>
        <taxon>Paracoccaceae</taxon>
        <taxon>Paracoccus</taxon>
    </lineage>
</organism>
<dbReference type="GO" id="GO:0016878">
    <property type="term" value="F:acid-thiol ligase activity"/>
    <property type="evidence" value="ECO:0007669"/>
    <property type="project" value="UniProtKB-ARBA"/>
</dbReference>
<dbReference type="InterPro" id="IPR009100">
    <property type="entry name" value="AcylCoA_DH/oxidase_NM_dom_sf"/>
</dbReference>
<dbReference type="InterPro" id="IPR050237">
    <property type="entry name" value="ATP-dep_AMP-bd_enzyme"/>
</dbReference>
<comment type="caution">
    <text evidence="2">The sequence shown here is derived from an EMBL/GenBank/DDBJ whole genome shotgun (WGS) entry which is preliminary data.</text>
</comment>
<evidence type="ECO:0000313" key="3">
    <source>
        <dbReference type="Proteomes" id="UP000608594"/>
    </source>
</evidence>
<dbReference type="GO" id="GO:0016627">
    <property type="term" value="F:oxidoreductase activity, acting on the CH-CH group of donors"/>
    <property type="evidence" value="ECO:0007669"/>
    <property type="project" value="InterPro"/>
</dbReference>
<protein>
    <submittedName>
        <fullName evidence="2">AMP-binding protein</fullName>
    </submittedName>
</protein>
<dbReference type="Gene3D" id="3.30.300.30">
    <property type="match status" value="1"/>
</dbReference>
<keyword evidence="3" id="KW-1185">Reference proteome</keyword>
<dbReference type="Gene3D" id="3.40.50.12780">
    <property type="entry name" value="N-terminal domain of ligase-like"/>
    <property type="match status" value="1"/>
</dbReference>
<gene>
    <name evidence="2" type="ORF">H4P12_10775</name>
</gene>
<dbReference type="PANTHER" id="PTHR43767">
    <property type="entry name" value="LONG-CHAIN-FATTY-ACID--COA LIGASE"/>
    <property type="match status" value="1"/>
</dbReference>
<dbReference type="RefSeq" id="WP_187793684.1">
    <property type="nucleotide sequence ID" value="NZ_JACOQL010000003.1"/>
</dbReference>
<name>A0A926GF74_9RHOB</name>
<dbReference type="InterPro" id="IPR025110">
    <property type="entry name" value="AMP-bd_C"/>
</dbReference>
<accession>A0A926GF74</accession>
<dbReference type="AlphaFoldDB" id="A0A926GF74"/>
<dbReference type="SUPFAM" id="SSF56801">
    <property type="entry name" value="Acetyl-CoA synthetase-like"/>
    <property type="match status" value="1"/>
</dbReference>
<dbReference type="Pfam" id="PF13193">
    <property type="entry name" value="AMP-binding_C"/>
    <property type="match status" value="1"/>
</dbReference>
<sequence length="244" mass="26073">MDFGFTEEQMMLGESIARTLQRDSDAAAIFELGTGAALISEDAGGFGGTGADILMVFRTLGREAAVTPLLDSVVLRNVGPDGVGEIQTRGPHVVPGYFRNPKATADAFDAEGFLCTGDLGRIDADGNLHVAGRARELIIRGGFNVYPPEVEAALNDHPHVIQTAVIGRKIDGGNEEVLAFCQTDQAANISEHELRDHATARLSAYKRPTRIVVTSALPTSPNGKILKQKLIETFRDELGFGDEG</sequence>
<dbReference type="SUPFAM" id="SSF56645">
    <property type="entry name" value="Acyl-CoA dehydrogenase NM domain-like"/>
    <property type="match status" value="1"/>
</dbReference>
<dbReference type="Proteomes" id="UP000608594">
    <property type="component" value="Unassembled WGS sequence"/>
</dbReference>
<proteinExistence type="predicted"/>
<reference evidence="2" key="1">
    <citation type="submission" date="2020-08" db="EMBL/GenBank/DDBJ databases">
        <title>Paracoccus amoyensis sp. nov., isolated from the surface seawater at coast of Xiamen, Fujian.</title>
        <authorList>
            <person name="Lyu L."/>
        </authorList>
    </citation>
    <scope>NUCLEOTIDE SEQUENCE</scope>
    <source>
        <strain evidence="2">11-3</strain>
    </source>
</reference>
<dbReference type="CDD" id="cd04433">
    <property type="entry name" value="AFD_class_I"/>
    <property type="match status" value="1"/>
</dbReference>
<dbReference type="InterPro" id="IPR042099">
    <property type="entry name" value="ANL_N_sf"/>
</dbReference>
<evidence type="ECO:0000259" key="1">
    <source>
        <dbReference type="Pfam" id="PF13193"/>
    </source>
</evidence>